<evidence type="ECO:0008006" key="3">
    <source>
        <dbReference type="Google" id="ProtNLM"/>
    </source>
</evidence>
<evidence type="ECO:0000313" key="1">
    <source>
        <dbReference type="EMBL" id="MBV2361416.1"/>
    </source>
</evidence>
<gene>
    <name evidence="1" type="ORF">KUH32_16750</name>
</gene>
<name>A0ABS6NBM0_9RHOB</name>
<accession>A0ABS6NBM0</accession>
<dbReference type="RefSeq" id="WP_217779740.1">
    <property type="nucleotide sequence ID" value="NZ_JAHRWL010000002.1"/>
</dbReference>
<dbReference type="Proteomes" id="UP001166293">
    <property type="component" value="Unassembled WGS sequence"/>
</dbReference>
<dbReference type="EMBL" id="JAHRWL010000002">
    <property type="protein sequence ID" value="MBV2361416.1"/>
    <property type="molecule type" value="Genomic_DNA"/>
</dbReference>
<proteinExistence type="predicted"/>
<comment type="caution">
    <text evidence="1">The sequence shown here is derived from an EMBL/GenBank/DDBJ whole genome shotgun (WGS) entry which is preliminary data.</text>
</comment>
<protein>
    <recommendedName>
        <fullName evidence="3">Phytanoyl-CoA dioxygenase</fullName>
    </recommendedName>
</protein>
<evidence type="ECO:0000313" key="2">
    <source>
        <dbReference type="Proteomes" id="UP001166293"/>
    </source>
</evidence>
<reference evidence="1" key="1">
    <citation type="submission" date="2021-06" db="EMBL/GenBank/DDBJ databases">
        <title>Thalassococcus sp. CAU 1522 isolated from sea sand, Republic of Korea.</title>
        <authorList>
            <person name="Kim W."/>
        </authorList>
    </citation>
    <scope>NUCLEOTIDE SEQUENCE</scope>
    <source>
        <strain evidence="1">CAU 1522</strain>
    </source>
</reference>
<sequence length="255" mass="28000">MTGLERRGWHRFPATPGSLQWARAAREVAMDITQDPDQRAQWLRCGATWFVGVDALPTAPDGSIGGVPLPVAFLEAVQPMPSLHPAQLSVVYPGYPRPMAGESDAAFRYRRIRDAAHVDGILAEGAQRRRFIREPHAFVLGIALTKADPGASPLVVWEGSHVVIREALERELSCHSREMWQEIDVTDAYQAARRRCFESCRRVEMPALPGEAILLHRLALHGVAPWADGATAAAEGRMVAYFRPLLAGGIAAWLG</sequence>
<keyword evidence="2" id="KW-1185">Reference proteome</keyword>
<organism evidence="1 2">
    <name type="scientific">Thalassococcus arenae</name>
    <dbReference type="NCBI Taxonomy" id="2851652"/>
    <lineage>
        <taxon>Bacteria</taxon>
        <taxon>Pseudomonadati</taxon>
        <taxon>Pseudomonadota</taxon>
        <taxon>Alphaproteobacteria</taxon>
        <taxon>Rhodobacterales</taxon>
        <taxon>Roseobacteraceae</taxon>
        <taxon>Thalassococcus</taxon>
    </lineage>
</organism>